<sequence length="653" mass="75176">MSAEKLSTDEVPQKFAEWLLAMGCPVEKVPSTDKMKQMCRGQYYMVWRSLMEHVQAKDVIRQKRLQVFYDDVNLCKEKNAFNENNAKITVPEQVQLWRQYVDLNDRVSEAETRVEQAQRNLKELRDKISCKVTQRNASRRRVDDLQRRIWFLRQVSSELTAKKANLEETKVIADSLCNVDCDQDIQNKLDKYLIAMQQKSQPTMQLSNPIASSSIVSTHESEPANNEKEENIMSLVKCRGDALWPHLYEKRAAVVTQLSLVNMKQSNDIVDHRITPQSVLAHTAALHCNIALEVMKNKVHLKQTRDRFAAAIEELSTYVTGESCELLVLRCEKARTEARVKSLKSLYDELTSKSGVFHIEGDDVNDNQATPQKIANIDKCIENTRDDLKRLITVLATTERKINNIKECLVAVFSAFHSNSNVHDIDRCRGIQLDFPKESISTLRQYYIEKCEKNKMNGNLSLDLDVSEASFTEASDASPRFIDELKIYLKKFNLEKNRKLVLDSGEKIWIFETVQFLASKLNLSWLNDDIPPLLCPSVRLSRTMQELKSRMQEKDALMSIVKAIHVQEKPGVDIDITSKVEQEGNIADKLKKKISENSILLQKISKTLDLCQENLKFWSEDQMKGYISDNRTVNGKTYKDYEAFYLENLKLKS</sequence>
<dbReference type="Pfam" id="PF14817">
    <property type="entry name" value="HAUS5"/>
    <property type="match status" value="1"/>
</dbReference>
<keyword evidence="3" id="KW-1185">Reference proteome</keyword>
<name>A0A8J9UEB5_9NEOP</name>
<evidence type="ECO:0008006" key="4">
    <source>
        <dbReference type="Google" id="ProtNLM"/>
    </source>
</evidence>
<dbReference type="AlphaFoldDB" id="A0A8J9UEB5"/>
<reference evidence="2" key="1">
    <citation type="submission" date="2021-12" db="EMBL/GenBank/DDBJ databases">
        <authorList>
            <person name="Martin H S."/>
        </authorList>
    </citation>
    <scope>NUCLEOTIDE SEQUENCE</scope>
</reference>
<dbReference type="InterPro" id="IPR029131">
    <property type="entry name" value="HAUS5"/>
</dbReference>
<feature type="coiled-coil region" evidence="1">
    <location>
        <begin position="100"/>
        <end position="134"/>
    </location>
</feature>
<feature type="non-terminal residue" evidence="2">
    <location>
        <position position="653"/>
    </location>
</feature>
<protein>
    <recommendedName>
        <fullName evidence="4">Augmin complex subunit dgt5</fullName>
    </recommendedName>
</protein>
<dbReference type="Proteomes" id="UP000838878">
    <property type="component" value="Chromosome 12"/>
</dbReference>
<evidence type="ECO:0000256" key="1">
    <source>
        <dbReference type="SAM" id="Coils"/>
    </source>
</evidence>
<organism evidence="2 3">
    <name type="scientific">Brenthis ino</name>
    <name type="common">lesser marbled fritillary</name>
    <dbReference type="NCBI Taxonomy" id="405034"/>
    <lineage>
        <taxon>Eukaryota</taxon>
        <taxon>Metazoa</taxon>
        <taxon>Ecdysozoa</taxon>
        <taxon>Arthropoda</taxon>
        <taxon>Hexapoda</taxon>
        <taxon>Insecta</taxon>
        <taxon>Pterygota</taxon>
        <taxon>Neoptera</taxon>
        <taxon>Endopterygota</taxon>
        <taxon>Lepidoptera</taxon>
        <taxon>Glossata</taxon>
        <taxon>Ditrysia</taxon>
        <taxon>Papilionoidea</taxon>
        <taxon>Nymphalidae</taxon>
        <taxon>Heliconiinae</taxon>
        <taxon>Argynnini</taxon>
        <taxon>Brenthis</taxon>
    </lineage>
</organism>
<evidence type="ECO:0000313" key="2">
    <source>
        <dbReference type="EMBL" id="CAH0717784.1"/>
    </source>
</evidence>
<dbReference type="EMBL" id="OV170232">
    <property type="protein sequence ID" value="CAH0717784.1"/>
    <property type="molecule type" value="Genomic_DNA"/>
</dbReference>
<evidence type="ECO:0000313" key="3">
    <source>
        <dbReference type="Proteomes" id="UP000838878"/>
    </source>
</evidence>
<keyword evidence="1" id="KW-0175">Coiled coil</keyword>
<accession>A0A8J9UEB5</accession>
<dbReference type="OrthoDB" id="7475817at2759"/>
<gene>
    <name evidence="2" type="ORF">BINO364_LOCUS4349</name>
</gene>
<proteinExistence type="predicted"/>